<sequence length="165" mass="18278">MKLTEQQLAQIFQNSTQAADDNFNLTDCLGTPNMSHAETIVSDFHSAQAVKLAIHMQPWGEQVAQDIIQTQRHTQNASLSHRLHNFFNALRPKSPVLMPSLAVVFTLTAVVFLSNQPILSVSTQTDVATHDVINSLPFEGDRDRLSKAGFDGENDGDQLFRANFS</sequence>
<dbReference type="AlphaFoldDB" id="A0A917FQP6"/>
<dbReference type="RefSeq" id="WP_188365145.1">
    <property type="nucleotide sequence ID" value="NZ_BAABJF010000002.1"/>
</dbReference>
<evidence type="ECO:0000313" key="2">
    <source>
        <dbReference type="Proteomes" id="UP000605253"/>
    </source>
</evidence>
<gene>
    <name evidence="1" type="ORF">GCM10011365_15530</name>
</gene>
<comment type="caution">
    <text evidence="1">The sequence shown here is derived from an EMBL/GenBank/DDBJ whole genome shotgun (WGS) entry which is preliminary data.</text>
</comment>
<reference evidence="1" key="2">
    <citation type="submission" date="2020-09" db="EMBL/GenBank/DDBJ databases">
        <authorList>
            <person name="Sun Q."/>
            <person name="Zhou Y."/>
        </authorList>
    </citation>
    <scope>NUCLEOTIDE SEQUENCE</scope>
    <source>
        <strain evidence="1">CGMCC 1.12181</strain>
    </source>
</reference>
<proteinExistence type="predicted"/>
<keyword evidence="2" id="KW-1185">Reference proteome</keyword>
<organism evidence="1 2">
    <name type="scientific">Marinicella pacifica</name>
    <dbReference type="NCBI Taxonomy" id="1171543"/>
    <lineage>
        <taxon>Bacteria</taxon>
        <taxon>Pseudomonadati</taxon>
        <taxon>Pseudomonadota</taxon>
        <taxon>Gammaproteobacteria</taxon>
        <taxon>Lysobacterales</taxon>
        <taxon>Marinicellaceae</taxon>
        <taxon>Marinicella</taxon>
    </lineage>
</organism>
<evidence type="ECO:0000313" key="1">
    <source>
        <dbReference type="EMBL" id="GGF95088.1"/>
    </source>
</evidence>
<dbReference type="Proteomes" id="UP000605253">
    <property type="component" value="Unassembled WGS sequence"/>
</dbReference>
<name>A0A917FQP6_9GAMM</name>
<reference evidence="1" key="1">
    <citation type="journal article" date="2014" name="Int. J. Syst. Evol. Microbiol.">
        <title>Complete genome sequence of Corynebacterium casei LMG S-19264T (=DSM 44701T), isolated from a smear-ripened cheese.</title>
        <authorList>
            <consortium name="US DOE Joint Genome Institute (JGI-PGF)"/>
            <person name="Walter F."/>
            <person name="Albersmeier A."/>
            <person name="Kalinowski J."/>
            <person name="Ruckert C."/>
        </authorList>
    </citation>
    <scope>NUCLEOTIDE SEQUENCE</scope>
    <source>
        <strain evidence="1">CGMCC 1.12181</strain>
    </source>
</reference>
<dbReference type="EMBL" id="BMEO01000005">
    <property type="protein sequence ID" value="GGF95088.1"/>
    <property type="molecule type" value="Genomic_DNA"/>
</dbReference>
<accession>A0A917FQP6</accession>
<protein>
    <submittedName>
        <fullName evidence="1">Uncharacterized protein</fullName>
    </submittedName>
</protein>